<feature type="transmembrane region" description="Helical" evidence="3">
    <location>
        <begin position="6"/>
        <end position="30"/>
    </location>
</feature>
<keyword evidence="3" id="KW-0812">Transmembrane</keyword>
<feature type="compositionally biased region" description="Polar residues" evidence="2">
    <location>
        <begin position="1083"/>
        <end position="1099"/>
    </location>
</feature>
<keyword evidence="5" id="KW-1185">Reference proteome</keyword>
<accession>A0A420YMD9</accession>
<feature type="compositionally biased region" description="Low complexity" evidence="2">
    <location>
        <begin position="1327"/>
        <end position="1336"/>
    </location>
</feature>
<feature type="region of interest" description="Disordered" evidence="2">
    <location>
        <begin position="249"/>
        <end position="287"/>
    </location>
</feature>
<comment type="caution">
    <text evidence="4">The sequence shown here is derived from an EMBL/GenBank/DDBJ whole genome shotgun (WGS) entry which is preliminary data.</text>
</comment>
<sequence>MVIHGATPALVAAFILGMVVNAASAALFLYTWGHGSSIFRDGLRLVLIMFLLTSALWAQVDFITTLIDTTKGTTACHIGLIFSTTFDQLARVAVEQYLLWAMVTPGKTSAGQIIPQMLIAGRFVAGAILVGFTRPQVDTFCVARTSALPAAIAVTALDAVLIVSLATRAFTMGSVADIQESKSSGSWKNKGILCVLVGFAIWTATSVVMMLGISTVDLVFRTAVPAIGLLVLILIVAAFNGVLAATRQTPSSLPEAPSPRQIDISRDVSTADSDAYPPSRYEDLKEQVSRSSTAFLQPRKAPDGRLPTIARPITGVAGVGGLPVQGVLFPPPRAGTFPIADGSRHISIHVAEVQPKKNFLGHSKGATSGGKISIGHPVLQHNVGQNPLDKIATIDLQEAARAEKERRTLAMKKDPILVAKRSAPRPTDMSSEDALRRSMSVKRKEVGSVHATSGAAGLMGGAGLQPANTSSTTSAQLSPGIEEIRRRSPRYPSQETLSRVTVQQPPLPPAPEQVGSAFNQHNFDQGSASSGLQPRPQTPPRLEDANTHMFRSQSVRTTIRPSRKLASPRNSPPSEPSKTPLQRRPTNGLPPGPKAHRLDIVKEAGSRSHQTVMFVNNIVYDDPNEVRRIIDGVENDQTLKMPPKPQAHERAKSVVHRPRPIPRKPSVNPAEVALLMHRRSKSAGAATSRKSILRPAPGSPGQLPPLPPPPKSAGGSSRPHPNNTKSMTVDEKMGLFFPRPPSSSSSATKAGSQVPDLPPLPPVFFLPSTSPTSAGPQRSNRTTKTSTVGTDSIFEVEEIIYRAPNESRFSPSTVRDTKIGDSQSWMPAVSDNSFRQTKGSQTSSQGGAAGKRGSSPVLPVRGSGWTDTTYSSSQQETASHWNSEYSPEVAVGMAAERHIAKATDIRRTESKSQKDREQVPVIDEPRHDEEVISFILEPSSRQSGPVNGGQTGDALLHAGSLLMRPERASQYQWHRRVGDECPTFSNRKDKVRSRTMSPPTPLLLRSPVNPYMQAVFIRAAEPSPPLESPDEALRKIQEQLEKFEDSNEDSNESQEGQRLALLESLEKEMGLQENHWHEMQNDLGRNSMSSIGTVSLSSKRNSRADRNSMASVQKDIAQTRRTSRLSQVQVLPVSKRQQLSRASFSQQKLAEPEMEDTGSRMTDLHRSSINYLVVSVPKSQLGSPTPPDSMESDYDEMSPKIGSGYIDAVVPIVQAEVSPAEPQRIYTLWTPAQTTEHRSISSSLLWTPPTNKPTEPDYELPGLLVRPAQRKEWQPLKITSTQLWRKPLSKERSITGLWRPVWASFQPQPSIPSRPTSVQSPTPSQAQKTPRPVTQRPPRRTKRVTLLPDIVENPEPLPDKRGTLGIFQFPWGERSDTASIRPRMTMAMPGTMSSQTANIAIGMRSRQLDGDEYSSSFFDDYEDEGSDAEDSGDDAFDETTLWEIASLLRTDGLPSKYSLLPPPLEEEPLDDYTNDTSSEYDSDSEHSIVIGLEDEDVFFGRPAPLQLGLWQAWDRSHEVEHGWGLPTPEDWEDVSGFVEIPLLKRRKLDINLSIESDHLWRREAKAASPTGKTWTLVNRLTESPRLTSETSIGKKQIDDSTVARLWSPPVLPPATDDTYGMFRPDPRRSDYRTTSKQPAALHMARRHRLAHNAALEKLTSSSLWTRTMPSSVGLWSPVQSSHYVEVEGLFTANRNRLTFRTTTKEPAALNMPRRARVAYKSTLEKLTSSSLWPGTRPSVSGMWSPVQLPRHIESEGLFTANRNRPDFRTTAKDPAALNMERRPRMNRNEPLEPLKSVTMWERTRNPRLQFQHMSHGLWSPAPVPLPRGDSPRLYVPGREASDYRRTPAEPAAKFMLRQTRPTQDEPLAKLSSANLWVPHSRQPLERNWIMAKTLHQRVNYSEEDWAIALEEAVKASYPLIPRRHATEAEWNAALEEAIHLGSRTDNQFMSVVPSPIQAQVQAVEQEQQLLQRQGRELLWTLPVMVQQTEGKGALWTPGFVNSVTSIVIVNDAVTSQHQSERRRMTAQSKVVELNAEQGLWRPLNRSEERDWMGELRQRK</sequence>
<feature type="transmembrane region" description="Helical" evidence="3">
    <location>
        <begin position="190"/>
        <end position="211"/>
    </location>
</feature>
<dbReference type="PANTHER" id="PTHR13037:SF24">
    <property type="entry name" value="POLYCOMB PROTEIN PCL-RELATED"/>
    <property type="match status" value="1"/>
</dbReference>
<evidence type="ECO:0000256" key="2">
    <source>
        <dbReference type="SAM" id="MobiDB-lite"/>
    </source>
</evidence>
<dbReference type="PANTHER" id="PTHR13037">
    <property type="entry name" value="FORMIN"/>
    <property type="match status" value="1"/>
</dbReference>
<feature type="compositionally biased region" description="Polar residues" evidence="2">
    <location>
        <begin position="549"/>
        <end position="560"/>
    </location>
</feature>
<feature type="region of interest" description="Disordered" evidence="2">
    <location>
        <begin position="1305"/>
        <end position="1345"/>
    </location>
</feature>
<feature type="compositionally biased region" description="Basic residues" evidence="2">
    <location>
        <begin position="653"/>
        <end position="662"/>
    </location>
</feature>
<feature type="compositionally biased region" description="Polar residues" evidence="2">
    <location>
        <begin position="491"/>
        <end position="504"/>
    </location>
</feature>
<evidence type="ECO:0000256" key="1">
    <source>
        <dbReference type="ARBA" id="ARBA00022581"/>
    </source>
</evidence>
<feature type="compositionally biased region" description="Polar residues" evidence="2">
    <location>
        <begin position="865"/>
        <end position="882"/>
    </location>
</feature>
<feature type="region of interest" description="Disordered" evidence="2">
    <location>
        <begin position="808"/>
        <end position="882"/>
    </location>
</feature>
<feature type="compositionally biased region" description="Polar residues" evidence="2">
    <location>
        <begin position="774"/>
        <end position="790"/>
    </location>
</feature>
<evidence type="ECO:0000313" key="4">
    <source>
        <dbReference type="EMBL" id="RKU49044.1"/>
    </source>
</evidence>
<feature type="compositionally biased region" description="Polar residues" evidence="2">
    <location>
        <begin position="1305"/>
        <end position="1326"/>
    </location>
</feature>
<dbReference type="Proteomes" id="UP000275385">
    <property type="component" value="Unassembled WGS sequence"/>
</dbReference>
<keyword evidence="3" id="KW-1133">Transmembrane helix</keyword>
<feature type="transmembrane region" description="Helical" evidence="3">
    <location>
        <begin position="145"/>
        <end position="170"/>
    </location>
</feature>
<keyword evidence="3" id="KW-0472">Membrane</keyword>
<reference evidence="4 5" key="1">
    <citation type="submission" date="2018-08" db="EMBL/GenBank/DDBJ databases">
        <title>Draft genome of the lignicolous fungus Coniochaeta pulveracea.</title>
        <authorList>
            <person name="Borstlap C.J."/>
            <person name="De Witt R.N."/>
            <person name="Botha A."/>
            <person name="Volschenk H."/>
        </authorList>
    </citation>
    <scope>NUCLEOTIDE SEQUENCE [LARGE SCALE GENOMIC DNA]</scope>
    <source>
        <strain evidence="4 5">CAB683</strain>
    </source>
</reference>
<feature type="transmembrane region" description="Helical" evidence="3">
    <location>
        <begin position="113"/>
        <end position="133"/>
    </location>
</feature>
<feature type="region of interest" description="Disordered" evidence="2">
    <location>
        <begin position="421"/>
        <end position="595"/>
    </location>
</feature>
<dbReference type="STRING" id="177199.A0A420YMD9"/>
<feature type="region of interest" description="Disordered" evidence="2">
    <location>
        <begin position="637"/>
        <end position="790"/>
    </location>
</feature>
<feature type="region of interest" description="Disordered" evidence="2">
    <location>
        <begin position="984"/>
        <end position="1005"/>
    </location>
</feature>
<feature type="compositionally biased region" description="Low complexity" evidence="2">
    <location>
        <begin position="836"/>
        <end position="846"/>
    </location>
</feature>
<feature type="compositionally biased region" description="Polar residues" evidence="2">
    <location>
        <begin position="808"/>
        <end position="835"/>
    </location>
</feature>
<dbReference type="EMBL" id="QVQW01000002">
    <property type="protein sequence ID" value="RKU49044.1"/>
    <property type="molecule type" value="Genomic_DNA"/>
</dbReference>
<feature type="compositionally biased region" description="Polar residues" evidence="2">
    <location>
        <begin position="516"/>
        <end position="532"/>
    </location>
</feature>
<feature type="region of interest" description="Disordered" evidence="2">
    <location>
        <begin position="1606"/>
        <end position="1638"/>
    </location>
</feature>
<feature type="region of interest" description="Disordered" evidence="2">
    <location>
        <begin position="1083"/>
        <end position="1161"/>
    </location>
</feature>
<evidence type="ECO:0000256" key="3">
    <source>
        <dbReference type="SAM" id="Phobius"/>
    </source>
</evidence>
<feature type="transmembrane region" description="Helical" evidence="3">
    <location>
        <begin position="223"/>
        <end position="245"/>
    </location>
</feature>
<feature type="compositionally biased region" description="Polar residues" evidence="2">
    <location>
        <begin position="1124"/>
        <end position="1148"/>
    </location>
</feature>
<dbReference type="OrthoDB" id="5370537at2759"/>
<proteinExistence type="predicted"/>
<feature type="compositionally biased region" description="Pro residues" evidence="2">
    <location>
        <begin position="702"/>
        <end position="711"/>
    </location>
</feature>
<gene>
    <name evidence="4" type="ORF">DL546_000181</name>
</gene>
<evidence type="ECO:0000313" key="5">
    <source>
        <dbReference type="Proteomes" id="UP000275385"/>
    </source>
</evidence>
<organism evidence="4 5">
    <name type="scientific">Coniochaeta pulveracea</name>
    <dbReference type="NCBI Taxonomy" id="177199"/>
    <lineage>
        <taxon>Eukaryota</taxon>
        <taxon>Fungi</taxon>
        <taxon>Dikarya</taxon>
        <taxon>Ascomycota</taxon>
        <taxon>Pezizomycotina</taxon>
        <taxon>Sordariomycetes</taxon>
        <taxon>Sordariomycetidae</taxon>
        <taxon>Coniochaetales</taxon>
        <taxon>Coniochaetaceae</taxon>
        <taxon>Coniochaeta</taxon>
    </lineage>
</organism>
<keyword evidence="1" id="KW-0945">Host-virus interaction</keyword>
<name>A0A420YMD9_9PEZI</name>
<feature type="transmembrane region" description="Helical" evidence="3">
    <location>
        <begin position="42"/>
        <end position="60"/>
    </location>
</feature>
<feature type="compositionally biased region" description="Polar residues" evidence="2">
    <location>
        <begin position="466"/>
        <end position="477"/>
    </location>
</feature>
<feature type="compositionally biased region" description="Basic and acidic residues" evidence="2">
    <location>
        <begin position="1624"/>
        <end position="1633"/>
    </location>
</feature>
<protein>
    <submittedName>
        <fullName evidence="4">Uncharacterized protein</fullName>
    </submittedName>
</protein>